<dbReference type="SUPFAM" id="SSF53474">
    <property type="entry name" value="alpha/beta-Hydrolases"/>
    <property type="match status" value="1"/>
</dbReference>
<evidence type="ECO:0000313" key="9">
    <source>
        <dbReference type="Proteomes" id="UP000242877"/>
    </source>
</evidence>
<evidence type="ECO:0000256" key="4">
    <source>
        <dbReference type="ARBA" id="ARBA00022487"/>
    </source>
</evidence>
<dbReference type="PANTHER" id="PTHR10061:SF0">
    <property type="entry name" value="S-FORMYLGLUTATHIONE HYDROLASE"/>
    <property type="match status" value="1"/>
</dbReference>
<evidence type="ECO:0000256" key="1">
    <source>
        <dbReference type="ARBA" id="ARBA00005622"/>
    </source>
</evidence>
<dbReference type="Gene3D" id="3.40.50.1820">
    <property type="entry name" value="alpha/beta hydrolase"/>
    <property type="match status" value="1"/>
</dbReference>
<evidence type="ECO:0000313" key="8">
    <source>
        <dbReference type="EMBL" id="KZZ88549.1"/>
    </source>
</evidence>
<comment type="caution">
    <text evidence="8">The sequence shown here is derived from an EMBL/GenBank/DDBJ whole genome shotgun (WGS) entry which is preliminary data.</text>
</comment>
<dbReference type="EMBL" id="AZGZ01000025">
    <property type="protein sequence ID" value="KZZ88549.1"/>
    <property type="molecule type" value="Genomic_DNA"/>
</dbReference>
<keyword evidence="4 7" id="KW-0719">Serine esterase</keyword>
<accession>A0A167W979</accession>
<feature type="active site" description="Charge relay system" evidence="6">
    <location>
        <position position="228"/>
    </location>
</feature>
<dbReference type="OrthoDB" id="420518at2759"/>
<evidence type="ECO:0000256" key="6">
    <source>
        <dbReference type="PIRSR" id="PIRSR614186-1"/>
    </source>
</evidence>
<dbReference type="InterPro" id="IPR014186">
    <property type="entry name" value="S-formylglutathione_hydrol"/>
</dbReference>
<dbReference type="InterPro" id="IPR029058">
    <property type="entry name" value="AB_hydrolase_fold"/>
</dbReference>
<dbReference type="FunFam" id="3.40.50.1820:FF:000002">
    <property type="entry name" value="S-formylglutathione hydrolase"/>
    <property type="match status" value="1"/>
</dbReference>
<dbReference type="GO" id="GO:0005829">
    <property type="term" value="C:cytosol"/>
    <property type="evidence" value="ECO:0007669"/>
    <property type="project" value="EnsemblFungi"/>
</dbReference>
<keyword evidence="9" id="KW-1185">Reference proteome</keyword>
<dbReference type="InterPro" id="IPR000801">
    <property type="entry name" value="Esterase-like"/>
</dbReference>
<reference evidence="8 9" key="1">
    <citation type="journal article" date="2016" name="Genome Biol. Evol.">
        <title>Divergent and convergent evolution of fungal pathogenicity.</title>
        <authorList>
            <person name="Shang Y."/>
            <person name="Xiao G."/>
            <person name="Zheng P."/>
            <person name="Cen K."/>
            <person name="Zhan S."/>
            <person name="Wang C."/>
        </authorList>
    </citation>
    <scope>NUCLEOTIDE SEQUENCE [LARGE SCALE GENOMIC DNA]</scope>
    <source>
        <strain evidence="8 9">ARSEF 7405</strain>
    </source>
</reference>
<name>A0A167W979_9EURO</name>
<dbReference type="EC" id="3.1.2.12" evidence="2 7"/>
<dbReference type="GO" id="GO:0018738">
    <property type="term" value="F:S-formylglutathione hydrolase activity"/>
    <property type="evidence" value="ECO:0007669"/>
    <property type="project" value="UniProtKB-EC"/>
</dbReference>
<keyword evidence="5 7" id="KW-0378">Hydrolase</keyword>
<dbReference type="PANTHER" id="PTHR10061">
    <property type="entry name" value="S-FORMYLGLUTATHIONE HYDROLASE"/>
    <property type="match status" value="1"/>
</dbReference>
<dbReference type="NCBIfam" id="TIGR02821">
    <property type="entry name" value="fghA_ester_D"/>
    <property type="match status" value="1"/>
</dbReference>
<dbReference type="GO" id="GO:0046294">
    <property type="term" value="P:formaldehyde catabolic process"/>
    <property type="evidence" value="ECO:0007669"/>
    <property type="project" value="EnsemblFungi"/>
</dbReference>
<comment type="subcellular location">
    <subcellularLocation>
        <location evidence="7">Cytoplasm</location>
    </subcellularLocation>
</comment>
<protein>
    <recommendedName>
        <fullName evidence="3 7">S-formylglutathione hydrolase</fullName>
        <ecNumber evidence="2 7">3.1.2.12</ecNumber>
    </recommendedName>
</protein>
<comment type="catalytic activity">
    <reaction evidence="7">
        <text>S-formylglutathione + H2O = formate + glutathione + H(+)</text>
        <dbReference type="Rhea" id="RHEA:14961"/>
        <dbReference type="ChEBI" id="CHEBI:15377"/>
        <dbReference type="ChEBI" id="CHEBI:15378"/>
        <dbReference type="ChEBI" id="CHEBI:15740"/>
        <dbReference type="ChEBI" id="CHEBI:57688"/>
        <dbReference type="ChEBI" id="CHEBI:57925"/>
        <dbReference type="EC" id="3.1.2.12"/>
    </reaction>
</comment>
<organism evidence="8 9">
    <name type="scientific">Ascosphaera apis ARSEF 7405</name>
    <dbReference type="NCBI Taxonomy" id="392613"/>
    <lineage>
        <taxon>Eukaryota</taxon>
        <taxon>Fungi</taxon>
        <taxon>Dikarya</taxon>
        <taxon>Ascomycota</taxon>
        <taxon>Pezizomycotina</taxon>
        <taxon>Eurotiomycetes</taxon>
        <taxon>Eurotiomycetidae</taxon>
        <taxon>Onygenales</taxon>
        <taxon>Ascosphaeraceae</taxon>
        <taxon>Ascosphaera</taxon>
    </lineage>
</organism>
<gene>
    <name evidence="8" type="ORF">AAP_04872</name>
</gene>
<comment type="similarity">
    <text evidence="1 7">Belongs to the esterase D family.</text>
</comment>
<dbReference type="Proteomes" id="UP000242877">
    <property type="component" value="Unassembled WGS sequence"/>
</dbReference>
<evidence type="ECO:0000256" key="3">
    <source>
        <dbReference type="ARBA" id="ARBA00016774"/>
    </source>
</evidence>
<keyword evidence="7" id="KW-0963">Cytoplasm</keyword>
<dbReference type="VEuPathDB" id="FungiDB:AAP_04872"/>
<dbReference type="GO" id="GO:0052689">
    <property type="term" value="F:carboxylic ester hydrolase activity"/>
    <property type="evidence" value="ECO:0007669"/>
    <property type="project" value="UniProtKB-KW"/>
</dbReference>
<sequence length="286" mass="31569">MSVTTTAEIASFGGKLLKLTHKAVSTGCDMKFNLFLPHQADPSRKLPVFLWLSGLTCSPDNCSEKGFFQHGASKREIAIVYPDTSPRGLGIQGEDDAWDFGTGAGFYVDATKSPYDKGYKMYTYITEELPKVLFSSFTQLDPERVSISGHSMGGHGALTLFLKNPGKYKSVSAFAPIANPSNCPWGQKAFSGYFGEDNKEKWAENDATHLIKKWKGPLDILIDIGTADKFYHDGQLLPENLVKAACEANLDTALTIRHQPGYDHSYYTMATFADDHIEHAAKYLFA</sequence>
<feature type="active site" description="Charge relay system" evidence="6">
    <location>
        <position position="151"/>
    </location>
</feature>
<evidence type="ECO:0000256" key="2">
    <source>
        <dbReference type="ARBA" id="ARBA00012479"/>
    </source>
</evidence>
<evidence type="ECO:0000256" key="7">
    <source>
        <dbReference type="RuleBase" id="RU363068"/>
    </source>
</evidence>
<dbReference type="AlphaFoldDB" id="A0A167W979"/>
<feature type="active site" description="Charge relay system" evidence="6">
    <location>
        <position position="264"/>
    </location>
</feature>
<dbReference type="Pfam" id="PF00756">
    <property type="entry name" value="Esterase"/>
    <property type="match status" value="1"/>
</dbReference>
<evidence type="ECO:0000256" key="5">
    <source>
        <dbReference type="ARBA" id="ARBA00022801"/>
    </source>
</evidence>
<comment type="function">
    <text evidence="7">Serine hydrolase involved in the detoxification of formaldehyde.</text>
</comment>
<proteinExistence type="inferred from homology"/>